<evidence type="ECO:0000259" key="2">
    <source>
        <dbReference type="PROSITE" id="PS50198"/>
    </source>
</evidence>
<reference evidence="4" key="1">
    <citation type="submission" date="2016-10" db="EMBL/GenBank/DDBJ databases">
        <authorList>
            <person name="Varghese N."/>
            <person name="Submissions S."/>
        </authorList>
    </citation>
    <scope>NUCLEOTIDE SEQUENCE [LARGE SCALE GENOMIC DNA]</scope>
    <source>
        <strain evidence="4">ATCC 43811</strain>
    </source>
</reference>
<proteinExistence type="predicted"/>
<dbReference type="PROSITE" id="PS51257">
    <property type="entry name" value="PROKAR_LIPOPROTEIN"/>
    <property type="match status" value="1"/>
</dbReference>
<dbReference type="Proteomes" id="UP000240042">
    <property type="component" value="Unassembled WGS sequence"/>
</dbReference>
<dbReference type="STRING" id="34097.SAMN02745150_01070"/>
<gene>
    <name evidence="3" type="ORF">SAMN02745150_01070</name>
</gene>
<dbReference type="RefSeq" id="WP_092319386.1">
    <property type="nucleotide sequence ID" value="NZ_FOKY01000011.1"/>
</dbReference>
<dbReference type="EMBL" id="FOKY01000011">
    <property type="protein sequence ID" value="SFB85194.1"/>
    <property type="molecule type" value="Genomic_DNA"/>
</dbReference>
<dbReference type="InterPro" id="IPR046357">
    <property type="entry name" value="PPIase_dom_sf"/>
</dbReference>
<dbReference type="Gene3D" id="3.10.50.40">
    <property type="match status" value="1"/>
</dbReference>
<evidence type="ECO:0000313" key="3">
    <source>
        <dbReference type="EMBL" id="SFB85194.1"/>
    </source>
</evidence>
<name>A0A1I1EDG3_BREAD</name>
<protein>
    <submittedName>
        <fullName evidence="3">PPIC-type PPIASE domain-containing protein</fullName>
    </submittedName>
</protein>
<keyword evidence="1" id="KW-0413">Isomerase</keyword>
<accession>A0A1I1EDG3</accession>
<feature type="domain" description="PpiC" evidence="2">
    <location>
        <begin position="129"/>
        <end position="233"/>
    </location>
</feature>
<dbReference type="AlphaFoldDB" id="A0A1I1EDG3"/>
<dbReference type="InterPro" id="IPR000297">
    <property type="entry name" value="PPIase_PpiC"/>
</dbReference>
<dbReference type="Pfam" id="PF13616">
    <property type="entry name" value="Rotamase_3"/>
    <property type="match status" value="1"/>
</dbReference>
<organism evidence="3 4">
    <name type="scientific">Brevinema andersonii</name>
    <dbReference type="NCBI Taxonomy" id="34097"/>
    <lineage>
        <taxon>Bacteria</taxon>
        <taxon>Pseudomonadati</taxon>
        <taxon>Spirochaetota</taxon>
        <taxon>Spirochaetia</taxon>
        <taxon>Brevinematales</taxon>
        <taxon>Brevinemataceae</taxon>
        <taxon>Brevinema</taxon>
    </lineage>
</organism>
<keyword evidence="4" id="KW-1185">Reference proteome</keyword>
<dbReference type="OrthoDB" id="9769613at2"/>
<dbReference type="PROSITE" id="PS50198">
    <property type="entry name" value="PPIC_PPIASE_2"/>
    <property type="match status" value="1"/>
</dbReference>
<sequence length="484" mass="55836">MQKNIKLFIIFLLITACGIQQKLISYHNGQKTSYITVNQAIKDIQAFFPHISAEKIDQMQTNDDLLRNYILLTSLDPILLPLEAQKISNYQQDPQFIEKKEQLIKTLPYQLGYQKGQELIKKAINSQKVQSAEVSRIFFKKTEDEISNKNNLQQALETLNKLSLSSNIIEEFGNTAEAISQEPLGADNGGYLGEIIKGTYPDLDETIFSEKATGLYPEVIEGIHGYYVIYIHNPAKTSSIQDIDTYEFSPARQTLLYDYLNQNIKYLYSLDGDKVIIHNKTNNVSKISEKTPIISIWKKKYSLSQIKEILPILGFAQELDNLEILKLLASPERSGRNATIYQIAIMYKGYNSNIKQTKEYKDILAEQEQTLDLETAQQILGEKLFSSIDKNITMAELQEFYANTNNRPIKNYDKNDNPIFKTFAESKQELEQTILYNRHYAKLLELRNKLIEDFKISWSDSGIITYKNKLNKAYNNYQKQLMQN</sequence>
<evidence type="ECO:0000313" key="4">
    <source>
        <dbReference type="Proteomes" id="UP000240042"/>
    </source>
</evidence>
<keyword evidence="1" id="KW-0697">Rotamase</keyword>
<evidence type="ECO:0000256" key="1">
    <source>
        <dbReference type="PROSITE-ProRule" id="PRU00278"/>
    </source>
</evidence>
<dbReference type="GO" id="GO:0003755">
    <property type="term" value="F:peptidyl-prolyl cis-trans isomerase activity"/>
    <property type="evidence" value="ECO:0007669"/>
    <property type="project" value="UniProtKB-KW"/>
</dbReference>